<feature type="compositionally biased region" description="Polar residues" evidence="1">
    <location>
        <begin position="23"/>
        <end position="36"/>
    </location>
</feature>
<evidence type="ECO:0000313" key="3">
    <source>
        <dbReference type="EMBL" id="KAL2860716.1"/>
    </source>
</evidence>
<feature type="domain" description="Methyltransferase" evidence="2">
    <location>
        <begin position="113"/>
        <end position="212"/>
    </location>
</feature>
<evidence type="ECO:0000313" key="4">
    <source>
        <dbReference type="Proteomes" id="UP001610432"/>
    </source>
</evidence>
<accession>A0ABR4L850</accession>
<dbReference type="Proteomes" id="UP001610432">
    <property type="component" value="Unassembled WGS sequence"/>
</dbReference>
<dbReference type="InterPro" id="IPR029063">
    <property type="entry name" value="SAM-dependent_MTases_sf"/>
</dbReference>
<comment type="caution">
    <text evidence="3">The sequence shown here is derived from an EMBL/GenBank/DDBJ whole genome shotgun (WGS) entry which is preliminary data.</text>
</comment>
<dbReference type="Pfam" id="PF13649">
    <property type="entry name" value="Methyltransf_25"/>
    <property type="match status" value="1"/>
</dbReference>
<feature type="region of interest" description="Disordered" evidence="1">
    <location>
        <begin position="15"/>
        <end position="38"/>
    </location>
</feature>
<dbReference type="RefSeq" id="XP_070880610.1">
    <property type="nucleotide sequence ID" value="XM_071027459.1"/>
</dbReference>
<sequence length="403" mass="45151">MDLMSVALGNGPYLPSAPPSGSDLHSTHSALSSTGPTWATTSTSSLASLHDYTNYPLVRQGDRTYLRDPENNYPLPCDLPEIHRQILRSLMLMRVFGGAFCNPYLADRPPKRVLEIACGSGLWSGMCHDFFARRGHHDVMFYGIDLVAIAPDLRKKGVKWQFKRHDLRKPRLPYPDDYFDFVFIKDAGMCPLSPAQQVQGLSEPLRVLRSGGIMEVWDSDTVFRSLLPNPAPARKLASKEQETADATATYTFSSATPFTNAQNKFLQDYNSWLEKAFDSRKLTSLPCATIGLAFNSEVDVLDKVDSRRIAIPLGEPRWEREGGKDGGGPRRQLTADQLSIRRTALLTVIQMIEGMEPMLMEASGKSRDEWDRWWTAMISDLFQKGGLANGECLEVSAWWGQKK</sequence>
<dbReference type="PANTHER" id="PTHR43591:SF100">
    <property type="entry name" value="SAM BINDING MOTIF CONTAINING PROTEIN (AFU_ORTHOLOGUE AFUA_4G12760)"/>
    <property type="match status" value="1"/>
</dbReference>
<gene>
    <name evidence="3" type="ORF">BJX67DRAFT_328123</name>
</gene>
<dbReference type="SUPFAM" id="SSF53335">
    <property type="entry name" value="S-adenosyl-L-methionine-dependent methyltransferases"/>
    <property type="match status" value="1"/>
</dbReference>
<protein>
    <recommendedName>
        <fullName evidence="2">Methyltransferase domain-containing protein</fullName>
    </recommendedName>
</protein>
<organism evidence="3 4">
    <name type="scientific">Aspergillus lucknowensis</name>
    <dbReference type="NCBI Taxonomy" id="176173"/>
    <lineage>
        <taxon>Eukaryota</taxon>
        <taxon>Fungi</taxon>
        <taxon>Dikarya</taxon>
        <taxon>Ascomycota</taxon>
        <taxon>Pezizomycotina</taxon>
        <taxon>Eurotiomycetes</taxon>
        <taxon>Eurotiomycetidae</taxon>
        <taxon>Eurotiales</taxon>
        <taxon>Aspergillaceae</taxon>
        <taxon>Aspergillus</taxon>
        <taxon>Aspergillus subgen. Nidulantes</taxon>
    </lineage>
</organism>
<dbReference type="PANTHER" id="PTHR43591">
    <property type="entry name" value="METHYLTRANSFERASE"/>
    <property type="match status" value="1"/>
</dbReference>
<keyword evidence="4" id="KW-1185">Reference proteome</keyword>
<proteinExistence type="predicted"/>
<dbReference type="EMBL" id="JBFXLQ010000087">
    <property type="protein sequence ID" value="KAL2860716.1"/>
    <property type="molecule type" value="Genomic_DNA"/>
</dbReference>
<dbReference type="InterPro" id="IPR041698">
    <property type="entry name" value="Methyltransf_25"/>
</dbReference>
<dbReference type="Gene3D" id="3.40.50.150">
    <property type="entry name" value="Vaccinia Virus protein VP39"/>
    <property type="match status" value="1"/>
</dbReference>
<name>A0ABR4L850_9EURO</name>
<evidence type="ECO:0000259" key="2">
    <source>
        <dbReference type="Pfam" id="PF13649"/>
    </source>
</evidence>
<reference evidence="3 4" key="1">
    <citation type="submission" date="2024-07" db="EMBL/GenBank/DDBJ databases">
        <title>Section-level genome sequencing and comparative genomics of Aspergillus sections Usti and Cavernicolus.</title>
        <authorList>
            <consortium name="Lawrence Berkeley National Laboratory"/>
            <person name="Nybo J.L."/>
            <person name="Vesth T.C."/>
            <person name="Theobald S."/>
            <person name="Frisvad J.C."/>
            <person name="Larsen T.O."/>
            <person name="Kjaerboelling I."/>
            <person name="Rothschild-Mancinelli K."/>
            <person name="Lyhne E.K."/>
            <person name="Kogle M.E."/>
            <person name="Barry K."/>
            <person name="Clum A."/>
            <person name="Na H."/>
            <person name="Ledsgaard L."/>
            <person name="Lin J."/>
            <person name="Lipzen A."/>
            <person name="Kuo A."/>
            <person name="Riley R."/>
            <person name="Mondo S."/>
            <person name="Labutti K."/>
            <person name="Haridas S."/>
            <person name="Pangalinan J."/>
            <person name="Salamov A.A."/>
            <person name="Simmons B.A."/>
            <person name="Magnuson J.K."/>
            <person name="Chen J."/>
            <person name="Drula E."/>
            <person name="Henrissat B."/>
            <person name="Wiebenga A."/>
            <person name="Lubbers R.J."/>
            <person name="Gomes A.C."/>
            <person name="Macurrencykelacurrency M.R."/>
            <person name="Stajich J."/>
            <person name="Grigoriev I.V."/>
            <person name="Mortensen U.H."/>
            <person name="De Vries R.P."/>
            <person name="Baker S.E."/>
            <person name="Andersen M.R."/>
        </authorList>
    </citation>
    <scope>NUCLEOTIDE SEQUENCE [LARGE SCALE GENOMIC DNA]</scope>
    <source>
        <strain evidence="3 4">CBS 449.75</strain>
    </source>
</reference>
<dbReference type="GeneID" id="98142531"/>
<evidence type="ECO:0000256" key="1">
    <source>
        <dbReference type="SAM" id="MobiDB-lite"/>
    </source>
</evidence>
<dbReference type="CDD" id="cd02440">
    <property type="entry name" value="AdoMet_MTases"/>
    <property type="match status" value="1"/>
</dbReference>